<evidence type="ECO:0000313" key="6">
    <source>
        <dbReference type="Proteomes" id="UP000265631"/>
    </source>
</evidence>
<protein>
    <submittedName>
        <fullName evidence="5">Global transactivator</fullName>
    </submittedName>
</protein>
<accession>A0A395MN91</accession>
<organism evidence="5 6">
    <name type="scientific">Fusarium flagelliforme</name>
    <dbReference type="NCBI Taxonomy" id="2675880"/>
    <lineage>
        <taxon>Eukaryota</taxon>
        <taxon>Fungi</taxon>
        <taxon>Dikarya</taxon>
        <taxon>Ascomycota</taxon>
        <taxon>Pezizomycotina</taxon>
        <taxon>Sordariomycetes</taxon>
        <taxon>Hypocreomycetidae</taxon>
        <taxon>Hypocreales</taxon>
        <taxon>Nectriaceae</taxon>
        <taxon>Fusarium</taxon>
        <taxon>Fusarium incarnatum-equiseti species complex</taxon>
    </lineage>
</organism>
<dbReference type="GO" id="GO:0006281">
    <property type="term" value="P:DNA repair"/>
    <property type="evidence" value="ECO:0007669"/>
    <property type="project" value="TreeGrafter"/>
</dbReference>
<keyword evidence="6" id="KW-1185">Reference proteome</keyword>
<dbReference type="SUPFAM" id="SSF52540">
    <property type="entry name" value="P-loop containing nucleoside triphosphate hydrolases"/>
    <property type="match status" value="1"/>
</dbReference>
<dbReference type="STRING" id="2594813.A0A395MN91"/>
<sequence length="118" mass="13383">MTRFNAAEGARVLLASRATGGQGLNLQSANAPIRCGPWWKVSWEQQAEGKIHWYGQQKPTYIYGLFDEASDIVNCLRSLRDKKNRINSQILEAITHEDDRGHRRDGLTDSSRNKSLQI</sequence>
<dbReference type="InterPro" id="IPR027417">
    <property type="entry name" value="P-loop_NTPase"/>
</dbReference>
<keyword evidence="1" id="KW-0547">Nucleotide-binding</keyword>
<reference evidence="5 6" key="1">
    <citation type="journal article" date="2018" name="PLoS Pathog.">
        <title>Evolution of structural diversity of trichothecenes, a family of toxins produced by plant pathogenic and entomopathogenic fungi.</title>
        <authorList>
            <person name="Proctor R.H."/>
            <person name="McCormick S.P."/>
            <person name="Kim H.S."/>
            <person name="Cardoza R.E."/>
            <person name="Stanley A.M."/>
            <person name="Lindo L."/>
            <person name="Kelly A."/>
            <person name="Brown D.W."/>
            <person name="Lee T."/>
            <person name="Vaughan M.M."/>
            <person name="Alexander N.J."/>
            <person name="Busman M."/>
            <person name="Gutierrez S."/>
        </authorList>
    </citation>
    <scope>NUCLEOTIDE SEQUENCE [LARGE SCALE GENOMIC DNA]</scope>
    <source>
        <strain evidence="5 6">NRRL 13405</strain>
    </source>
</reference>
<dbReference type="Proteomes" id="UP000265631">
    <property type="component" value="Unassembled WGS sequence"/>
</dbReference>
<dbReference type="GO" id="GO:0016787">
    <property type="term" value="F:hydrolase activity"/>
    <property type="evidence" value="ECO:0007669"/>
    <property type="project" value="UniProtKB-KW"/>
</dbReference>
<dbReference type="GO" id="GO:0005634">
    <property type="term" value="C:nucleus"/>
    <property type="evidence" value="ECO:0007669"/>
    <property type="project" value="TreeGrafter"/>
</dbReference>
<dbReference type="CDD" id="cd18793">
    <property type="entry name" value="SF2_C_SNF"/>
    <property type="match status" value="1"/>
</dbReference>
<feature type="compositionally biased region" description="Polar residues" evidence="4">
    <location>
        <begin position="108"/>
        <end position="118"/>
    </location>
</feature>
<feature type="region of interest" description="Disordered" evidence="4">
    <location>
        <begin position="97"/>
        <end position="118"/>
    </location>
</feature>
<dbReference type="Gene3D" id="3.40.50.300">
    <property type="entry name" value="P-loop containing nucleotide triphosphate hydrolases"/>
    <property type="match status" value="1"/>
</dbReference>
<proteinExistence type="predicted"/>
<dbReference type="InterPro" id="IPR049730">
    <property type="entry name" value="SNF2/RAD54-like_C"/>
</dbReference>
<gene>
    <name evidence="5" type="ORF">FIE12Z_6296</name>
</gene>
<dbReference type="EMBL" id="PXXK01000178">
    <property type="protein sequence ID" value="RFN49401.1"/>
    <property type="molecule type" value="Genomic_DNA"/>
</dbReference>
<feature type="compositionally biased region" description="Basic and acidic residues" evidence="4">
    <location>
        <begin position="97"/>
        <end position="107"/>
    </location>
</feature>
<evidence type="ECO:0000256" key="3">
    <source>
        <dbReference type="ARBA" id="ARBA00022840"/>
    </source>
</evidence>
<keyword evidence="2" id="KW-0378">Hydrolase</keyword>
<name>A0A395MN91_9HYPO</name>
<comment type="caution">
    <text evidence="5">The sequence shown here is derived from an EMBL/GenBank/DDBJ whole genome shotgun (WGS) entry which is preliminary data.</text>
</comment>
<evidence type="ECO:0000256" key="4">
    <source>
        <dbReference type="SAM" id="MobiDB-lite"/>
    </source>
</evidence>
<evidence type="ECO:0000256" key="1">
    <source>
        <dbReference type="ARBA" id="ARBA00022741"/>
    </source>
</evidence>
<dbReference type="GO" id="GO:0008094">
    <property type="term" value="F:ATP-dependent activity, acting on DNA"/>
    <property type="evidence" value="ECO:0007669"/>
    <property type="project" value="TreeGrafter"/>
</dbReference>
<dbReference type="InterPro" id="IPR050628">
    <property type="entry name" value="SNF2_RAD54_helicase_TF"/>
</dbReference>
<evidence type="ECO:0000256" key="2">
    <source>
        <dbReference type="ARBA" id="ARBA00022801"/>
    </source>
</evidence>
<dbReference type="GO" id="GO:0005524">
    <property type="term" value="F:ATP binding"/>
    <property type="evidence" value="ECO:0007669"/>
    <property type="project" value="UniProtKB-KW"/>
</dbReference>
<keyword evidence="3" id="KW-0067">ATP-binding</keyword>
<dbReference type="AlphaFoldDB" id="A0A395MN91"/>
<dbReference type="PANTHER" id="PTHR45626">
    <property type="entry name" value="TRANSCRIPTION TERMINATION FACTOR 2-RELATED"/>
    <property type="match status" value="1"/>
</dbReference>
<evidence type="ECO:0000313" key="5">
    <source>
        <dbReference type="EMBL" id="RFN49401.1"/>
    </source>
</evidence>